<dbReference type="InterPro" id="IPR051320">
    <property type="entry name" value="Viral_Replic_Matur_Polypro"/>
</dbReference>
<accession>A0AA38LFR9</accession>
<evidence type="ECO:0000259" key="1">
    <source>
        <dbReference type="Pfam" id="PF17919"/>
    </source>
</evidence>
<protein>
    <recommendedName>
        <fullName evidence="1">Reverse transcriptase/retrotransposon-derived protein RNase H-like domain-containing protein</fullName>
    </recommendedName>
</protein>
<dbReference type="AlphaFoldDB" id="A0AA38LFR9"/>
<proteinExistence type="predicted"/>
<evidence type="ECO:0000313" key="3">
    <source>
        <dbReference type="Proteomes" id="UP000824469"/>
    </source>
</evidence>
<name>A0AA38LFR9_TAXCH</name>
<dbReference type="PANTHER" id="PTHR33064:SF37">
    <property type="entry name" value="RIBONUCLEASE H"/>
    <property type="match status" value="1"/>
</dbReference>
<dbReference type="PANTHER" id="PTHR33064">
    <property type="entry name" value="POL PROTEIN"/>
    <property type="match status" value="1"/>
</dbReference>
<sequence length="52" mass="5620">VLKKKVIEAPILALPDFDKVFEVDCDASHVGIGVVLSQGGKPAAFFSEKLYE</sequence>
<comment type="caution">
    <text evidence="2">The sequence shown here is derived from an EMBL/GenBank/DDBJ whole genome shotgun (WGS) entry which is preliminary data.</text>
</comment>
<feature type="domain" description="Reverse transcriptase/retrotransposon-derived protein RNase H-like" evidence="1">
    <location>
        <begin position="2"/>
        <end position="50"/>
    </location>
</feature>
<dbReference type="InterPro" id="IPR043502">
    <property type="entry name" value="DNA/RNA_pol_sf"/>
</dbReference>
<reference evidence="2 3" key="1">
    <citation type="journal article" date="2021" name="Nat. Plants">
        <title>The Taxus genome provides insights into paclitaxel biosynthesis.</title>
        <authorList>
            <person name="Xiong X."/>
            <person name="Gou J."/>
            <person name="Liao Q."/>
            <person name="Li Y."/>
            <person name="Zhou Q."/>
            <person name="Bi G."/>
            <person name="Li C."/>
            <person name="Du R."/>
            <person name="Wang X."/>
            <person name="Sun T."/>
            <person name="Guo L."/>
            <person name="Liang H."/>
            <person name="Lu P."/>
            <person name="Wu Y."/>
            <person name="Zhang Z."/>
            <person name="Ro D.K."/>
            <person name="Shang Y."/>
            <person name="Huang S."/>
            <person name="Yan J."/>
        </authorList>
    </citation>
    <scope>NUCLEOTIDE SEQUENCE [LARGE SCALE GENOMIC DNA]</scope>
    <source>
        <strain evidence="2">Ta-2019</strain>
    </source>
</reference>
<evidence type="ECO:0000313" key="2">
    <source>
        <dbReference type="EMBL" id="KAH9322744.1"/>
    </source>
</evidence>
<organism evidence="2 3">
    <name type="scientific">Taxus chinensis</name>
    <name type="common">Chinese yew</name>
    <name type="synonym">Taxus wallichiana var. chinensis</name>
    <dbReference type="NCBI Taxonomy" id="29808"/>
    <lineage>
        <taxon>Eukaryota</taxon>
        <taxon>Viridiplantae</taxon>
        <taxon>Streptophyta</taxon>
        <taxon>Embryophyta</taxon>
        <taxon>Tracheophyta</taxon>
        <taxon>Spermatophyta</taxon>
        <taxon>Pinopsida</taxon>
        <taxon>Pinidae</taxon>
        <taxon>Conifers II</taxon>
        <taxon>Cupressales</taxon>
        <taxon>Taxaceae</taxon>
        <taxon>Taxus</taxon>
    </lineage>
</organism>
<gene>
    <name evidence="2" type="ORF">KI387_017383</name>
</gene>
<keyword evidence="3" id="KW-1185">Reference proteome</keyword>
<dbReference type="Pfam" id="PF17919">
    <property type="entry name" value="RT_RNaseH_2"/>
    <property type="match status" value="1"/>
</dbReference>
<dbReference type="SUPFAM" id="SSF56672">
    <property type="entry name" value="DNA/RNA polymerases"/>
    <property type="match status" value="1"/>
</dbReference>
<dbReference type="Proteomes" id="UP000824469">
    <property type="component" value="Unassembled WGS sequence"/>
</dbReference>
<dbReference type="InterPro" id="IPR041577">
    <property type="entry name" value="RT_RNaseH_2"/>
</dbReference>
<dbReference type="EMBL" id="JAHRHJ020000003">
    <property type="protein sequence ID" value="KAH9322744.1"/>
    <property type="molecule type" value="Genomic_DNA"/>
</dbReference>
<feature type="non-terminal residue" evidence="2">
    <location>
        <position position="1"/>
    </location>
</feature>
<feature type="non-terminal residue" evidence="2">
    <location>
        <position position="52"/>
    </location>
</feature>